<feature type="transmembrane region" description="Helical" evidence="1">
    <location>
        <begin position="115"/>
        <end position="133"/>
    </location>
</feature>
<accession>A0A1I2BRQ3</accession>
<dbReference type="RefSeq" id="WP_091659072.1">
    <property type="nucleotide sequence ID" value="NZ_FONT01000002.1"/>
</dbReference>
<organism evidence="2 3">
    <name type="scientific">Alteribacillus iranensis</name>
    <dbReference type="NCBI Taxonomy" id="930128"/>
    <lineage>
        <taxon>Bacteria</taxon>
        <taxon>Bacillati</taxon>
        <taxon>Bacillota</taxon>
        <taxon>Bacilli</taxon>
        <taxon>Bacillales</taxon>
        <taxon>Bacillaceae</taxon>
        <taxon>Alteribacillus</taxon>
    </lineage>
</organism>
<keyword evidence="1" id="KW-0472">Membrane</keyword>
<dbReference type="OrthoDB" id="2606697at2"/>
<evidence type="ECO:0000313" key="3">
    <source>
        <dbReference type="Proteomes" id="UP000199516"/>
    </source>
</evidence>
<dbReference type="AlphaFoldDB" id="A0A1I2BRQ3"/>
<evidence type="ECO:0000256" key="1">
    <source>
        <dbReference type="SAM" id="Phobius"/>
    </source>
</evidence>
<evidence type="ECO:0008006" key="4">
    <source>
        <dbReference type="Google" id="ProtNLM"/>
    </source>
</evidence>
<dbReference type="EMBL" id="FONT01000002">
    <property type="protein sequence ID" value="SFE58769.1"/>
    <property type="molecule type" value="Genomic_DNA"/>
</dbReference>
<keyword evidence="3" id="KW-1185">Reference proteome</keyword>
<protein>
    <recommendedName>
        <fullName evidence="4">DUF2975 domain-containing protein</fullName>
    </recommendedName>
</protein>
<dbReference type="Proteomes" id="UP000199516">
    <property type="component" value="Unassembled WGS sequence"/>
</dbReference>
<reference evidence="2 3" key="1">
    <citation type="submission" date="2016-10" db="EMBL/GenBank/DDBJ databases">
        <authorList>
            <person name="de Groot N.N."/>
        </authorList>
    </citation>
    <scope>NUCLEOTIDE SEQUENCE [LARGE SCALE GENOMIC DNA]</scope>
    <source>
        <strain evidence="2 3">DSM 23995</strain>
    </source>
</reference>
<proteinExistence type="predicted"/>
<feature type="transmembrane region" description="Helical" evidence="1">
    <location>
        <begin position="7"/>
        <end position="30"/>
    </location>
</feature>
<evidence type="ECO:0000313" key="2">
    <source>
        <dbReference type="EMBL" id="SFE58769.1"/>
    </source>
</evidence>
<keyword evidence="1" id="KW-1133">Transmembrane helix</keyword>
<feature type="transmembrane region" description="Helical" evidence="1">
    <location>
        <begin position="157"/>
        <end position="180"/>
    </location>
</feature>
<dbReference type="STRING" id="930128.SAMN05192532_102468"/>
<keyword evidence="1" id="KW-0812">Transmembrane</keyword>
<gene>
    <name evidence="2" type="ORF">SAMN05192532_102468</name>
</gene>
<feature type="transmembrane region" description="Helical" evidence="1">
    <location>
        <begin position="73"/>
        <end position="95"/>
    </location>
</feature>
<sequence length="190" mass="21355">MKSPTIFYIGSWISLIFVYFVGLLGLFTTLEHASRLWFPDSALASTFGRFEPIFGSLDVRFTDQPALYAKDSFIALSFVSNITVMILAALVAWYLHKLLRNIYRNSLFMFENVSIFYKLGFIILILGSAAHYIDGMMVSQAIRELAITNAFLTIPNLFYIDTVVAGVFLILLASALNVAVKAVEENRQTI</sequence>
<name>A0A1I2BRQ3_9BACI</name>